<name>A0ABV5X1Q4_9MICO</name>
<dbReference type="EMBL" id="JBHMAU010000052">
    <property type="protein sequence ID" value="MFB9776353.1"/>
    <property type="molecule type" value="Genomic_DNA"/>
</dbReference>
<accession>A0ABV5X1Q4</accession>
<evidence type="ECO:0000313" key="1">
    <source>
        <dbReference type="EMBL" id="MFB9776353.1"/>
    </source>
</evidence>
<protein>
    <submittedName>
        <fullName evidence="1">Uncharacterized protein</fullName>
    </submittedName>
</protein>
<dbReference type="RefSeq" id="WP_376840166.1">
    <property type="nucleotide sequence ID" value="NZ_JBHMAU010000052.1"/>
</dbReference>
<organism evidence="1 2">
    <name type="scientific">Brevibacterium otitidis</name>
    <dbReference type="NCBI Taxonomy" id="53364"/>
    <lineage>
        <taxon>Bacteria</taxon>
        <taxon>Bacillati</taxon>
        <taxon>Actinomycetota</taxon>
        <taxon>Actinomycetes</taxon>
        <taxon>Micrococcales</taxon>
        <taxon>Brevibacteriaceae</taxon>
        <taxon>Brevibacterium</taxon>
    </lineage>
</organism>
<keyword evidence="2" id="KW-1185">Reference proteome</keyword>
<gene>
    <name evidence="1" type="ORF">ACFFN1_08040</name>
</gene>
<sequence>MTDLADHTVGAIDIEVCVTGNPPAAAQDVTPYVSTEYWSVIDASNRHYGDPSTTWRHDEISPILDYETDASWGECVRGWALTEADADADVKEIRYMRPEYIPEEDEYGQVDESLIRPAVDVRWEL</sequence>
<reference evidence="1 2" key="1">
    <citation type="submission" date="2024-09" db="EMBL/GenBank/DDBJ databases">
        <authorList>
            <person name="Sun Q."/>
            <person name="Mori K."/>
        </authorList>
    </citation>
    <scope>NUCLEOTIDE SEQUENCE [LARGE SCALE GENOMIC DNA]</scope>
    <source>
        <strain evidence="1 2">JCM 11683</strain>
    </source>
</reference>
<proteinExistence type="predicted"/>
<dbReference type="Proteomes" id="UP001589707">
    <property type="component" value="Unassembled WGS sequence"/>
</dbReference>
<evidence type="ECO:0000313" key="2">
    <source>
        <dbReference type="Proteomes" id="UP001589707"/>
    </source>
</evidence>
<comment type="caution">
    <text evidence="1">The sequence shown here is derived from an EMBL/GenBank/DDBJ whole genome shotgun (WGS) entry which is preliminary data.</text>
</comment>